<gene>
    <name evidence="2" type="ORF">PR002_g21128</name>
</gene>
<dbReference type="Proteomes" id="UP000435112">
    <property type="component" value="Unassembled WGS sequence"/>
</dbReference>
<feature type="compositionally biased region" description="Basic and acidic residues" evidence="1">
    <location>
        <begin position="9"/>
        <end position="20"/>
    </location>
</feature>
<name>A0A6A3J5K0_9STRA</name>
<dbReference type="EMBL" id="QXFU01002094">
    <property type="protein sequence ID" value="KAE8990529.1"/>
    <property type="molecule type" value="Genomic_DNA"/>
</dbReference>
<comment type="caution">
    <text evidence="2">The sequence shown here is derived from an EMBL/GenBank/DDBJ whole genome shotgun (WGS) entry which is preliminary data.</text>
</comment>
<feature type="compositionally biased region" description="Basic residues" evidence="1">
    <location>
        <begin position="34"/>
        <end position="44"/>
    </location>
</feature>
<evidence type="ECO:0000313" key="2">
    <source>
        <dbReference type="EMBL" id="KAE8990529.1"/>
    </source>
</evidence>
<proteinExistence type="predicted"/>
<organism evidence="2 3">
    <name type="scientific">Phytophthora rubi</name>
    <dbReference type="NCBI Taxonomy" id="129364"/>
    <lineage>
        <taxon>Eukaryota</taxon>
        <taxon>Sar</taxon>
        <taxon>Stramenopiles</taxon>
        <taxon>Oomycota</taxon>
        <taxon>Peronosporomycetes</taxon>
        <taxon>Peronosporales</taxon>
        <taxon>Peronosporaceae</taxon>
        <taxon>Phytophthora</taxon>
    </lineage>
</organism>
<feature type="region of interest" description="Disordered" evidence="1">
    <location>
        <begin position="1"/>
        <end position="45"/>
    </location>
</feature>
<accession>A0A6A3J5K0</accession>
<dbReference type="OrthoDB" id="10318876at2759"/>
<evidence type="ECO:0000313" key="3">
    <source>
        <dbReference type="Proteomes" id="UP000435112"/>
    </source>
</evidence>
<reference evidence="2 3" key="1">
    <citation type="submission" date="2018-09" db="EMBL/GenBank/DDBJ databases">
        <title>Genomic investigation of the strawberry pathogen Phytophthora fragariae indicates pathogenicity is determined by transcriptional variation in three key races.</title>
        <authorList>
            <person name="Adams T.M."/>
            <person name="Armitage A.D."/>
            <person name="Sobczyk M.K."/>
            <person name="Bates H.J."/>
            <person name="Dunwell J.M."/>
            <person name="Nellist C.F."/>
            <person name="Harrison R.J."/>
        </authorList>
    </citation>
    <scope>NUCLEOTIDE SEQUENCE [LARGE SCALE GENOMIC DNA]</scope>
    <source>
        <strain evidence="2 3">SCRP324</strain>
    </source>
</reference>
<evidence type="ECO:0000256" key="1">
    <source>
        <dbReference type="SAM" id="MobiDB-lite"/>
    </source>
</evidence>
<sequence>MSVNYQKYTQRDLLDPERHSTRAMTKTKSIPRGYPHHRQGRPHRPNVASLYGSLICSKTRDYVLCLSVRSFNLRGVVRHRLLNEFGCLKPSLSWLLPQDTEEIAQGSAEAFDLVVFLIHKFAECLVQGVNAQEDLLYFHCCFEATR</sequence>
<dbReference type="AlphaFoldDB" id="A0A6A3J5K0"/>
<protein>
    <submittedName>
        <fullName evidence="2">Uncharacterized protein</fullName>
    </submittedName>
</protein>